<protein>
    <recommendedName>
        <fullName evidence="4">VCBS repeat-containing protein</fullName>
    </recommendedName>
</protein>
<evidence type="ECO:0008006" key="4">
    <source>
        <dbReference type="Google" id="ProtNLM"/>
    </source>
</evidence>
<dbReference type="OrthoDB" id="201781at2157"/>
<feature type="region of interest" description="Disordered" evidence="1">
    <location>
        <begin position="1"/>
        <end position="23"/>
    </location>
</feature>
<dbReference type="Proteomes" id="UP000199114">
    <property type="component" value="Unassembled WGS sequence"/>
</dbReference>
<evidence type="ECO:0000313" key="2">
    <source>
        <dbReference type="EMBL" id="SEQ85041.1"/>
    </source>
</evidence>
<gene>
    <name evidence="2" type="ORF">SAMN04489841_2519</name>
</gene>
<dbReference type="AlphaFoldDB" id="A0A1H9JDG4"/>
<dbReference type="PROSITE" id="PS51318">
    <property type="entry name" value="TAT"/>
    <property type="match status" value="1"/>
</dbReference>
<proteinExistence type="predicted"/>
<dbReference type="InterPro" id="IPR006311">
    <property type="entry name" value="TAT_signal"/>
</dbReference>
<reference evidence="3" key="1">
    <citation type="submission" date="2016-10" db="EMBL/GenBank/DDBJ databases">
        <authorList>
            <person name="Varghese N."/>
            <person name="Submissions S."/>
        </authorList>
    </citation>
    <scope>NUCLEOTIDE SEQUENCE [LARGE SCALE GENOMIC DNA]</scope>
    <source>
        <strain evidence="3">DSM 25055</strain>
    </source>
</reference>
<sequence length="175" mass="18345">MDETRHDPSKRTESTTDAGIGRRRVLRASAGTAAAALGIAAVSGQAAAHFPTDLEIEVKPGCEDEEAPINPGSEGVIPVAVLQTAEFDPTTKDVRYRFGAPDAVADGGGARPDHDGFVVDVTGDGRDDLLLFFPTAETGFDGDDSSARLEWERSEDGEHGLAGTAPIRIVGRCGR</sequence>
<dbReference type="RefSeq" id="WP_090617963.1">
    <property type="nucleotide sequence ID" value="NZ_FOFD01000003.1"/>
</dbReference>
<evidence type="ECO:0000256" key="1">
    <source>
        <dbReference type="SAM" id="MobiDB-lite"/>
    </source>
</evidence>
<keyword evidence="3" id="KW-1185">Reference proteome</keyword>
<organism evidence="2 3">
    <name type="scientific">Natrinema salaciae</name>
    <dbReference type="NCBI Taxonomy" id="1186196"/>
    <lineage>
        <taxon>Archaea</taxon>
        <taxon>Methanobacteriati</taxon>
        <taxon>Methanobacteriota</taxon>
        <taxon>Stenosarchaea group</taxon>
        <taxon>Halobacteria</taxon>
        <taxon>Halobacteriales</taxon>
        <taxon>Natrialbaceae</taxon>
        <taxon>Natrinema</taxon>
    </lineage>
</organism>
<dbReference type="STRING" id="1186196.SAMN04489841_2519"/>
<accession>A0A1H9JDG4</accession>
<dbReference type="EMBL" id="FOFD01000003">
    <property type="protein sequence ID" value="SEQ85041.1"/>
    <property type="molecule type" value="Genomic_DNA"/>
</dbReference>
<evidence type="ECO:0000313" key="3">
    <source>
        <dbReference type="Proteomes" id="UP000199114"/>
    </source>
</evidence>
<name>A0A1H9JDG4_9EURY</name>
<feature type="compositionally biased region" description="Basic and acidic residues" evidence="1">
    <location>
        <begin position="1"/>
        <end position="14"/>
    </location>
</feature>